<evidence type="ECO:0000313" key="1">
    <source>
        <dbReference type="EMBL" id="TDR38392.1"/>
    </source>
</evidence>
<comment type="caution">
    <text evidence="1">The sequence shown here is derived from an EMBL/GenBank/DDBJ whole genome shotgun (WGS) entry which is preliminary data.</text>
</comment>
<dbReference type="EMBL" id="SNZH01000021">
    <property type="protein sequence ID" value="TDR38392.1"/>
    <property type="molecule type" value="Genomic_DNA"/>
</dbReference>
<keyword evidence="2" id="KW-1185">Reference proteome</keyword>
<protein>
    <submittedName>
        <fullName evidence="1">Uncharacterized protein</fullName>
    </submittedName>
</protein>
<dbReference type="OrthoDB" id="7188564at2"/>
<accession>A0A4R6YM18</accession>
<dbReference type="RefSeq" id="WP_133821490.1">
    <property type="nucleotide sequence ID" value="NZ_SNZH01000021.1"/>
</dbReference>
<reference evidence="1 2" key="1">
    <citation type="submission" date="2019-03" db="EMBL/GenBank/DDBJ databases">
        <title>Genomic Encyclopedia of Type Strains, Phase IV (KMG-IV): sequencing the most valuable type-strain genomes for metagenomic binning, comparative biology and taxonomic classification.</title>
        <authorList>
            <person name="Goeker M."/>
        </authorList>
    </citation>
    <scope>NUCLEOTIDE SEQUENCE [LARGE SCALE GENOMIC DNA]</scope>
    <source>
        <strain evidence="1 2">DSM 21667</strain>
    </source>
</reference>
<evidence type="ECO:0000313" key="2">
    <source>
        <dbReference type="Proteomes" id="UP000295293"/>
    </source>
</evidence>
<proteinExistence type="predicted"/>
<name>A0A4R6YM18_9GAMM</name>
<sequence length="133" mass="14696">MTLLPWIQFPRAPTPWRRSTRAALVALLVLGSTACGPEDPCRHTVRMRGHILEVPHGRLVLCVGEKGAVQVGQVLDAFRQQRVTGSDPQAGPRYRRERSGTVRITSLFDEHYATAEIITGKPGIHDTVALPRP</sequence>
<dbReference type="AlphaFoldDB" id="A0A4R6YM18"/>
<dbReference type="Proteomes" id="UP000295293">
    <property type="component" value="Unassembled WGS sequence"/>
</dbReference>
<organism evidence="1 2">
    <name type="scientific">Tahibacter aquaticus</name>
    <dbReference type="NCBI Taxonomy" id="520092"/>
    <lineage>
        <taxon>Bacteria</taxon>
        <taxon>Pseudomonadati</taxon>
        <taxon>Pseudomonadota</taxon>
        <taxon>Gammaproteobacteria</taxon>
        <taxon>Lysobacterales</taxon>
        <taxon>Rhodanobacteraceae</taxon>
        <taxon>Tahibacter</taxon>
    </lineage>
</organism>
<gene>
    <name evidence="1" type="ORF">DFR29_12164</name>
</gene>